<feature type="compositionally biased region" description="Basic and acidic residues" evidence="1">
    <location>
        <begin position="1"/>
        <end position="12"/>
    </location>
</feature>
<sequence>MDQLVERHRSRDITLQGQSAHWHAVVPTSPAHPTPTRPQGDPRASETFLLDNNILTVKVLCTCVSECQPQWGSPGVYRLSQQARVWWGTSAPTWSSSSPTGWGPRQLGSVNALSDDLTPRYSHSRRHHARRHIDSGQHPTQCLMAIDPGQVMPARSGWVK</sequence>
<evidence type="ECO:0000256" key="1">
    <source>
        <dbReference type="SAM" id="MobiDB-lite"/>
    </source>
</evidence>
<evidence type="ECO:0000313" key="3">
    <source>
        <dbReference type="Proteomes" id="UP001292094"/>
    </source>
</evidence>
<feature type="region of interest" description="Disordered" evidence="1">
    <location>
        <begin position="1"/>
        <end position="44"/>
    </location>
</feature>
<protein>
    <submittedName>
        <fullName evidence="2">Uncharacterized protein</fullName>
    </submittedName>
</protein>
<comment type="caution">
    <text evidence="2">The sequence shown here is derived from an EMBL/GenBank/DDBJ whole genome shotgun (WGS) entry which is preliminary data.</text>
</comment>
<organism evidence="2 3">
    <name type="scientific">Petrolisthes manimaculis</name>
    <dbReference type="NCBI Taxonomy" id="1843537"/>
    <lineage>
        <taxon>Eukaryota</taxon>
        <taxon>Metazoa</taxon>
        <taxon>Ecdysozoa</taxon>
        <taxon>Arthropoda</taxon>
        <taxon>Crustacea</taxon>
        <taxon>Multicrustacea</taxon>
        <taxon>Malacostraca</taxon>
        <taxon>Eumalacostraca</taxon>
        <taxon>Eucarida</taxon>
        <taxon>Decapoda</taxon>
        <taxon>Pleocyemata</taxon>
        <taxon>Anomura</taxon>
        <taxon>Galatheoidea</taxon>
        <taxon>Porcellanidae</taxon>
        <taxon>Petrolisthes</taxon>
    </lineage>
</organism>
<dbReference type="AlphaFoldDB" id="A0AAE1ULQ2"/>
<evidence type="ECO:0000313" key="2">
    <source>
        <dbReference type="EMBL" id="KAK4328517.1"/>
    </source>
</evidence>
<dbReference type="EMBL" id="JAWZYT010000072">
    <property type="protein sequence ID" value="KAK4328517.1"/>
    <property type="molecule type" value="Genomic_DNA"/>
</dbReference>
<dbReference type="Proteomes" id="UP001292094">
    <property type="component" value="Unassembled WGS sequence"/>
</dbReference>
<accession>A0AAE1ULQ2</accession>
<reference evidence="2" key="1">
    <citation type="submission" date="2023-11" db="EMBL/GenBank/DDBJ databases">
        <title>Genome assemblies of two species of porcelain crab, Petrolisthes cinctipes and Petrolisthes manimaculis (Anomura: Porcellanidae).</title>
        <authorList>
            <person name="Angst P."/>
        </authorList>
    </citation>
    <scope>NUCLEOTIDE SEQUENCE</scope>
    <source>
        <strain evidence="2">PB745_02</strain>
        <tissue evidence="2">Gill</tissue>
    </source>
</reference>
<name>A0AAE1ULQ2_9EUCA</name>
<keyword evidence="3" id="KW-1185">Reference proteome</keyword>
<proteinExistence type="predicted"/>
<gene>
    <name evidence="2" type="ORF">Pmani_000995</name>
</gene>